<dbReference type="PANTHER" id="PTHR34721">
    <property type="entry name" value="PROTEIN CBG09734"/>
    <property type="match status" value="1"/>
</dbReference>
<dbReference type="AlphaFoldDB" id="A0A915BQP4"/>
<accession>A0A915BQP4</accession>
<keyword evidence="2" id="KW-1185">Reference proteome</keyword>
<evidence type="ECO:0000313" key="2">
    <source>
        <dbReference type="Proteomes" id="UP000887569"/>
    </source>
</evidence>
<reference evidence="3" key="1">
    <citation type="submission" date="2022-11" db="UniProtKB">
        <authorList>
            <consortium name="WormBaseParasite"/>
        </authorList>
    </citation>
    <scope>IDENTIFICATION</scope>
</reference>
<feature type="chain" id="PRO_5037917650" evidence="1">
    <location>
        <begin position="20"/>
        <end position="141"/>
    </location>
</feature>
<feature type="signal peptide" evidence="1">
    <location>
        <begin position="1"/>
        <end position="19"/>
    </location>
</feature>
<dbReference type="SUPFAM" id="SSF57302">
    <property type="entry name" value="Snake toxin-like"/>
    <property type="match status" value="1"/>
</dbReference>
<evidence type="ECO:0000313" key="3">
    <source>
        <dbReference type="WBParaSite" id="PgR049_g063_t01"/>
    </source>
</evidence>
<keyword evidence="1" id="KW-0732">Signal</keyword>
<evidence type="ECO:0000256" key="1">
    <source>
        <dbReference type="SAM" id="SignalP"/>
    </source>
</evidence>
<dbReference type="PANTHER" id="PTHR34721:SF3">
    <property type="entry name" value="ACTIVIN_RECP DOMAIN-CONTAINING PROTEIN-RELATED"/>
    <property type="match status" value="1"/>
</dbReference>
<dbReference type="InterPro" id="IPR045860">
    <property type="entry name" value="Snake_toxin-like_sf"/>
</dbReference>
<dbReference type="Proteomes" id="UP000887569">
    <property type="component" value="Unplaced"/>
</dbReference>
<protein>
    <submittedName>
        <fullName evidence="3">Activin types I and II receptor domain-containing protein</fullName>
    </submittedName>
</protein>
<sequence>MNGLYVGVILALCFSEVSMLECVVGTAYGSSEIEKRNEECYDAEFCVNYTYKAGDGAGSQTHFGCSTAMDTMIMDFFGGSPCEQDGCREVINDGSRKAHPNVEVCCCDEDFCNDENGQMEESVKREGNRWRGRVAILNSWD</sequence>
<proteinExistence type="predicted"/>
<organism evidence="2 3">
    <name type="scientific">Parascaris univalens</name>
    <name type="common">Nematode worm</name>
    <dbReference type="NCBI Taxonomy" id="6257"/>
    <lineage>
        <taxon>Eukaryota</taxon>
        <taxon>Metazoa</taxon>
        <taxon>Ecdysozoa</taxon>
        <taxon>Nematoda</taxon>
        <taxon>Chromadorea</taxon>
        <taxon>Rhabditida</taxon>
        <taxon>Spirurina</taxon>
        <taxon>Ascaridomorpha</taxon>
        <taxon>Ascaridoidea</taxon>
        <taxon>Ascarididae</taxon>
        <taxon>Parascaris</taxon>
    </lineage>
</organism>
<name>A0A915BQP4_PARUN</name>
<dbReference type="WBParaSite" id="PgR049_g063_t01">
    <property type="protein sequence ID" value="PgR049_g063_t01"/>
    <property type="gene ID" value="PgR049_g063"/>
</dbReference>